<dbReference type="Pfam" id="PF12094">
    <property type="entry name" value="DUF3570"/>
    <property type="match status" value="1"/>
</dbReference>
<dbReference type="OrthoDB" id="5450709at2"/>
<organism evidence="1 2">
    <name type="scientific">Panacagrimonas perspica</name>
    <dbReference type="NCBI Taxonomy" id="381431"/>
    <lineage>
        <taxon>Bacteria</taxon>
        <taxon>Pseudomonadati</taxon>
        <taxon>Pseudomonadota</taxon>
        <taxon>Gammaproteobacteria</taxon>
        <taxon>Nevskiales</taxon>
        <taxon>Nevskiaceae</taxon>
        <taxon>Panacagrimonas</taxon>
    </lineage>
</organism>
<dbReference type="RefSeq" id="WP_133880560.1">
    <property type="nucleotide sequence ID" value="NZ_MWIN01000004.1"/>
</dbReference>
<dbReference type="SUPFAM" id="SSF56935">
    <property type="entry name" value="Porins"/>
    <property type="match status" value="1"/>
</dbReference>
<accession>A0A4R7PF90</accession>
<dbReference type="AlphaFoldDB" id="A0A4R7PF90"/>
<name>A0A4R7PF90_9GAMM</name>
<reference evidence="1 2" key="1">
    <citation type="submission" date="2019-03" db="EMBL/GenBank/DDBJ databases">
        <title>Genomic Encyclopedia of Type Strains, Phase IV (KMG-IV): sequencing the most valuable type-strain genomes for metagenomic binning, comparative biology and taxonomic classification.</title>
        <authorList>
            <person name="Goeker M."/>
        </authorList>
    </citation>
    <scope>NUCLEOTIDE SEQUENCE [LARGE SCALE GENOMIC DNA]</scope>
    <source>
        <strain evidence="1 2">DSM 26377</strain>
    </source>
</reference>
<gene>
    <name evidence="1" type="ORF">DFR24_1408</name>
</gene>
<evidence type="ECO:0000313" key="1">
    <source>
        <dbReference type="EMBL" id="TDU32020.1"/>
    </source>
</evidence>
<proteinExistence type="predicted"/>
<protein>
    <submittedName>
        <fullName evidence="1">Uncharacterized protein DUF3570</fullName>
    </submittedName>
</protein>
<sequence>MQLIASGFWHKLRDRLAIGIPALLALLPGQRAAAAVLPEERADTLYHLYDGGGQTVQGPALLVRKNFAERVSVTGGYYVDRISGASIDVVTNASKYTEERTEYSAGAELLHHDTSLSVSYTDSDENDYQARTLRLGVSQDLFQSRTTVALGYSSGRDDVGRVHTPFSEKANRDVYSLSVTQVINPTFLGNFAYEITADDGYLQNPYRSARVQGGTVPEIYPGTRTGHALSARLVKSWSESWSSRLEGRYYHDTWEVDAFNIGVGATHRLPRGWIVDASYRFYVQGAASFYSDDFDQPMNFMARDKELASFTGHTLGAKLTLPLARWESGHVLNGIDLSTAGYLMRLQYSDFTDVRDGGDYSFNAVIAQAFLTIRY</sequence>
<dbReference type="InterPro" id="IPR021953">
    <property type="entry name" value="DUF3570"/>
</dbReference>
<dbReference type="Proteomes" id="UP000295341">
    <property type="component" value="Unassembled WGS sequence"/>
</dbReference>
<comment type="caution">
    <text evidence="1">The sequence shown here is derived from an EMBL/GenBank/DDBJ whole genome shotgun (WGS) entry which is preliminary data.</text>
</comment>
<keyword evidence="2" id="KW-1185">Reference proteome</keyword>
<evidence type="ECO:0000313" key="2">
    <source>
        <dbReference type="Proteomes" id="UP000295341"/>
    </source>
</evidence>
<dbReference type="EMBL" id="SOBT01000008">
    <property type="protein sequence ID" value="TDU32020.1"/>
    <property type="molecule type" value="Genomic_DNA"/>
</dbReference>